<feature type="chain" id="PRO_5046826808" description="Lipoprotein" evidence="1">
    <location>
        <begin position="23"/>
        <end position="120"/>
    </location>
</feature>
<accession>A0ABU6KLR2</accession>
<keyword evidence="1" id="KW-0732">Signal</keyword>
<dbReference type="PROSITE" id="PS51257">
    <property type="entry name" value="PROKAR_LIPOPROTEIN"/>
    <property type="match status" value="1"/>
</dbReference>
<proteinExistence type="predicted"/>
<evidence type="ECO:0008006" key="4">
    <source>
        <dbReference type="Google" id="ProtNLM"/>
    </source>
</evidence>
<evidence type="ECO:0000313" key="3">
    <source>
        <dbReference type="Proteomes" id="UP001335737"/>
    </source>
</evidence>
<evidence type="ECO:0000256" key="1">
    <source>
        <dbReference type="SAM" id="SignalP"/>
    </source>
</evidence>
<name>A0ABU6KLR2_9BACI</name>
<reference evidence="2 3" key="1">
    <citation type="journal article" date="2024" name="Int. J. Syst. Evol. Microbiol.">
        <title>Virgibacillus tibetensis sp. nov., isolated from salt lake on the Tibetan Plateau of China.</title>
        <authorList>
            <person name="Phurbu D."/>
            <person name="Liu Z.-X."/>
            <person name="Wang R."/>
            <person name="Zheng Y.-Y."/>
            <person name="Liu H.-C."/>
            <person name="Zhou Y.-G."/>
            <person name="Yu Y.-J."/>
            <person name="Li A.-H."/>
        </authorList>
    </citation>
    <scope>NUCLEOTIDE SEQUENCE [LARGE SCALE GENOMIC DNA]</scope>
    <source>
        <strain evidence="2 3">C22-A2</strain>
    </source>
</reference>
<organism evidence="2 3">
    <name type="scientific">Virgibacillus tibetensis</name>
    <dbReference type="NCBI Taxonomy" id="3042313"/>
    <lineage>
        <taxon>Bacteria</taxon>
        <taxon>Bacillati</taxon>
        <taxon>Bacillota</taxon>
        <taxon>Bacilli</taxon>
        <taxon>Bacillales</taxon>
        <taxon>Bacillaceae</taxon>
        <taxon>Virgibacillus</taxon>
    </lineage>
</organism>
<sequence length="120" mass="13652">MKFYLLCLVAFFVVLTGCSSNSEENNNRNNSKEEGSYAAILNINGEEYYSVGDKNQGEYTVSEEFGRVETRVPPEVLPKENLVSNYLDEGTLIFSVEEDSKIFLSETKEDGVYEIFYKSK</sequence>
<keyword evidence="3" id="KW-1185">Reference proteome</keyword>
<dbReference type="Proteomes" id="UP001335737">
    <property type="component" value="Unassembled WGS sequence"/>
</dbReference>
<feature type="signal peptide" evidence="1">
    <location>
        <begin position="1"/>
        <end position="22"/>
    </location>
</feature>
<gene>
    <name evidence="2" type="ORF">QGM71_20605</name>
</gene>
<dbReference type="RefSeq" id="WP_327609392.1">
    <property type="nucleotide sequence ID" value="NZ_JARZFX010000021.1"/>
</dbReference>
<comment type="caution">
    <text evidence="2">The sequence shown here is derived from an EMBL/GenBank/DDBJ whole genome shotgun (WGS) entry which is preliminary data.</text>
</comment>
<evidence type="ECO:0000313" key="2">
    <source>
        <dbReference type="EMBL" id="MEC5425859.1"/>
    </source>
</evidence>
<dbReference type="EMBL" id="JARZFX010000021">
    <property type="protein sequence ID" value="MEC5425859.1"/>
    <property type="molecule type" value="Genomic_DNA"/>
</dbReference>
<protein>
    <recommendedName>
        <fullName evidence="4">Lipoprotein</fullName>
    </recommendedName>
</protein>